<sequence>MALWGSSTPPEEGIGAKKSRWMAVAGYETPEKPNTWCLKPEK</sequence>
<evidence type="ECO:0000313" key="1">
    <source>
        <dbReference type="EMBL" id="CAA9416655.1"/>
    </source>
</evidence>
<organism evidence="1">
    <name type="scientific">uncultured Rubrobacteraceae bacterium</name>
    <dbReference type="NCBI Taxonomy" id="349277"/>
    <lineage>
        <taxon>Bacteria</taxon>
        <taxon>Bacillati</taxon>
        <taxon>Actinomycetota</taxon>
        <taxon>Rubrobacteria</taxon>
        <taxon>Rubrobacterales</taxon>
        <taxon>Rubrobacteraceae</taxon>
        <taxon>environmental samples</taxon>
    </lineage>
</organism>
<dbReference type="AlphaFoldDB" id="A0A6J4PJV1"/>
<dbReference type="EMBL" id="CADCUV010000094">
    <property type="protein sequence ID" value="CAA9416655.1"/>
    <property type="molecule type" value="Genomic_DNA"/>
</dbReference>
<accession>A0A6J4PJV1</accession>
<name>A0A6J4PJV1_9ACTN</name>
<reference evidence="1" key="1">
    <citation type="submission" date="2020-02" db="EMBL/GenBank/DDBJ databases">
        <authorList>
            <person name="Meier V. D."/>
        </authorList>
    </citation>
    <scope>NUCLEOTIDE SEQUENCE</scope>
    <source>
        <strain evidence="1">AVDCRST_MAG22</strain>
    </source>
</reference>
<protein>
    <submittedName>
        <fullName evidence="1">Uncharacterized protein</fullName>
    </submittedName>
</protein>
<gene>
    <name evidence="1" type="ORF">AVDCRST_MAG22-2258</name>
</gene>
<proteinExistence type="predicted"/>